<dbReference type="Proteomes" id="UP000827872">
    <property type="component" value="Linkage Group LG04"/>
</dbReference>
<accession>A0ACB8FFC8</accession>
<proteinExistence type="predicted"/>
<evidence type="ECO:0000313" key="1">
    <source>
        <dbReference type="EMBL" id="KAH8003957.1"/>
    </source>
</evidence>
<protein>
    <submittedName>
        <fullName evidence="1">Uncharacterized protein</fullName>
    </submittedName>
</protein>
<sequence>MKFSNKKVTNRQGLPEVTEDIMLSDRPSILFRESCFPSLMLPICWYSFGSTSYFASFTCRGTKGRKSQVRLWMYSVESETPVTQKDYTMEEDPKVLLITHVARRNLLVAYCSDIHLRVFGDHTQDFHLLSDKSSPCSISSMCYNPEMCELVTGAIGMLAFWSFGMEEDPSLSVTQTVSISSGEFVHFLSVERERRVLVALCENIILVFDYQNKVKIRALQVSPGVSLTCCSAYWPQSFLYAGDLAGDVKVWNFSTGIQTNEFKAHLSAIVSVVSRVSVHTLVTASLDGLMKEWNLSTCELLRRVDIGEPVFQMQFTSEQTFFLRTQYTFSIRTINNFYQLFNRSNSVLKKLVRIQCGPDKARILAATEDGVLRFLSPVTGEMLFVTWPFQLVEKALDYVYDPDQEELLVTMGTTDIYVLDTTKNPCPCKYILRTTDSMDDKVLCLTYSRLDLDGRTFSFIFSGYKSGRVRSVTQHLYRMGSCRIHDGNVVALSSISASGNLSYRSRESSYLCSYGSDEYIILSDVILKKSSFLDLEPLVCIPSFHCRIDRLLLIPGYICVLTEQNRVRLWRQASLVPGKKNPFWKETSTMHSSSITSFDYCHTLHMLVTGGSDGSVRLWDILGQMLVEFDTSLRFSRVCFANQRGDLVVGGSRNIYFISCVNYLPSRHLSKLAAQQVRDDVIECPLPFLPHFLLRFDIVFVPK</sequence>
<keyword evidence="2" id="KW-1185">Reference proteome</keyword>
<organism evidence="1 2">
    <name type="scientific">Sphaerodactylus townsendi</name>
    <dbReference type="NCBI Taxonomy" id="933632"/>
    <lineage>
        <taxon>Eukaryota</taxon>
        <taxon>Metazoa</taxon>
        <taxon>Chordata</taxon>
        <taxon>Craniata</taxon>
        <taxon>Vertebrata</taxon>
        <taxon>Euteleostomi</taxon>
        <taxon>Lepidosauria</taxon>
        <taxon>Squamata</taxon>
        <taxon>Bifurcata</taxon>
        <taxon>Gekkota</taxon>
        <taxon>Sphaerodactylidae</taxon>
        <taxon>Sphaerodactylus</taxon>
    </lineage>
</organism>
<dbReference type="EMBL" id="CM037617">
    <property type="protein sequence ID" value="KAH8003957.1"/>
    <property type="molecule type" value="Genomic_DNA"/>
</dbReference>
<evidence type="ECO:0000313" key="2">
    <source>
        <dbReference type="Proteomes" id="UP000827872"/>
    </source>
</evidence>
<comment type="caution">
    <text evidence="1">The sequence shown here is derived from an EMBL/GenBank/DDBJ whole genome shotgun (WGS) entry which is preliminary data.</text>
</comment>
<name>A0ACB8FFC8_9SAUR</name>
<gene>
    <name evidence="1" type="ORF">K3G42_000919</name>
</gene>
<reference evidence="1" key="1">
    <citation type="submission" date="2021-08" db="EMBL/GenBank/DDBJ databases">
        <title>The first chromosome-level gecko genome reveals the dynamic sex chromosomes of Neotropical dwarf geckos (Sphaerodactylidae: Sphaerodactylus).</title>
        <authorList>
            <person name="Pinto B.J."/>
            <person name="Keating S.E."/>
            <person name="Gamble T."/>
        </authorList>
    </citation>
    <scope>NUCLEOTIDE SEQUENCE</scope>
    <source>
        <strain evidence="1">TG3544</strain>
    </source>
</reference>